<name>A0A9W9IPU1_9EURO</name>
<keyword evidence="4" id="KW-1185">Reference proteome</keyword>
<evidence type="ECO:0000256" key="2">
    <source>
        <dbReference type="SAM" id="MobiDB-lite"/>
    </source>
</evidence>
<feature type="region of interest" description="Disordered" evidence="2">
    <location>
        <begin position="1"/>
        <end position="30"/>
    </location>
</feature>
<sequence>MASPLPNSEMADNRDSPGSPAARDSNGQRFLPSVSAMAALRSQHLPDFARLAPAINSNTRFSKTPTFTRSSFSDRWSLMRQNDPASTPARKLDTPVDNPQTPEVESALSELDLFDRFLNDSAGFANSVLSRHTENPLFRALNADMDRLWGFTDELERQLDQAQEMQEEMLQFIKNKRHIHEDTESWIDLVSGGRRESVPEMPPSEPPAAEQHNAVDDKAMMDVVLNRSHTEAKMRSDGSVWRKTTTTRRFADGHEETDESVEVHHPPENSGPDNATEKASSEKSTGGWFWSS</sequence>
<comment type="caution">
    <text evidence="3">The sequence shown here is derived from an EMBL/GenBank/DDBJ whole genome shotgun (WGS) entry which is preliminary data.</text>
</comment>
<evidence type="ECO:0000313" key="3">
    <source>
        <dbReference type="EMBL" id="KAJ5182969.1"/>
    </source>
</evidence>
<feature type="region of interest" description="Disordered" evidence="2">
    <location>
        <begin position="193"/>
        <end position="213"/>
    </location>
</feature>
<evidence type="ECO:0000256" key="1">
    <source>
        <dbReference type="SAM" id="Coils"/>
    </source>
</evidence>
<keyword evidence="1" id="KW-0175">Coiled coil</keyword>
<dbReference type="OrthoDB" id="4586300at2759"/>
<evidence type="ECO:0000313" key="4">
    <source>
        <dbReference type="Proteomes" id="UP001146351"/>
    </source>
</evidence>
<feature type="region of interest" description="Disordered" evidence="2">
    <location>
        <begin position="229"/>
        <end position="292"/>
    </location>
</feature>
<gene>
    <name evidence="3" type="ORF">N7492_000585</name>
</gene>
<reference evidence="3" key="1">
    <citation type="submission" date="2022-11" db="EMBL/GenBank/DDBJ databases">
        <authorList>
            <person name="Petersen C."/>
        </authorList>
    </citation>
    <scope>NUCLEOTIDE SEQUENCE</scope>
    <source>
        <strain evidence="3">IBT 21917</strain>
    </source>
</reference>
<accession>A0A9W9IPU1</accession>
<feature type="coiled-coil region" evidence="1">
    <location>
        <begin position="148"/>
        <end position="175"/>
    </location>
</feature>
<dbReference type="AlphaFoldDB" id="A0A9W9IPU1"/>
<protein>
    <submittedName>
        <fullName evidence="3">Uncharacterized protein</fullName>
    </submittedName>
</protein>
<dbReference type="Proteomes" id="UP001146351">
    <property type="component" value="Unassembled WGS sequence"/>
</dbReference>
<organism evidence="3 4">
    <name type="scientific">Penicillium capsulatum</name>
    <dbReference type="NCBI Taxonomy" id="69766"/>
    <lineage>
        <taxon>Eukaryota</taxon>
        <taxon>Fungi</taxon>
        <taxon>Dikarya</taxon>
        <taxon>Ascomycota</taxon>
        <taxon>Pezizomycotina</taxon>
        <taxon>Eurotiomycetes</taxon>
        <taxon>Eurotiomycetidae</taxon>
        <taxon>Eurotiales</taxon>
        <taxon>Aspergillaceae</taxon>
        <taxon>Penicillium</taxon>
    </lineage>
</organism>
<feature type="region of interest" description="Disordered" evidence="2">
    <location>
        <begin position="80"/>
        <end position="102"/>
    </location>
</feature>
<proteinExistence type="predicted"/>
<dbReference type="EMBL" id="JAPQKO010000001">
    <property type="protein sequence ID" value="KAJ5182969.1"/>
    <property type="molecule type" value="Genomic_DNA"/>
</dbReference>
<reference evidence="3" key="2">
    <citation type="journal article" date="2023" name="IMA Fungus">
        <title>Comparative genomic study of the Penicillium genus elucidates a diverse pangenome and 15 lateral gene transfer events.</title>
        <authorList>
            <person name="Petersen C."/>
            <person name="Sorensen T."/>
            <person name="Nielsen M.R."/>
            <person name="Sondergaard T.E."/>
            <person name="Sorensen J.L."/>
            <person name="Fitzpatrick D.A."/>
            <person name="Frisvad J.C."/>
            <person name="Nielsen K.L."/>
        </authorList>
    </citation>
    <scope>NUCLEOTIDE SEQUENCE</scope>
    <source>
        <strain evidence="3">IBT 21917</strain>
    </source>
</reference>